<organism evidence="4">
    <name type="scientific">Gongylonema pulchrum</name>
    <dbReference type="NCBI Taxonomy" id="637853"/>
    <lineage>
        <taxon>Eukaryota</taxon>
        <taxon>Metazoa</taxon>
        <taxon>Ecdysozoa</taxon>
        <taxon>Nematoda</taxon>
        <taxon>Chromadorea</taxon>
        <taxon>Rhabditida</taxon>
        <taxon>Spirurina</taxon>
        <taxon>Spiruromorpha</taxon>
        <taxon>Spiruroidea</taxon>
        <taxon>Gongylonematidae</taxon>
        <taxon>Gongylonema</taxon>
    </lineage>
</organism>
<evidence type="ECO:0000313" key="4">
    <source>
        <dbReference type="WBParaSite" id="GPUH_0000960701-mRNA-1"/>
    </source>
</evidence>
<reference evidence="4" key="1">
    <citation type="submission" date="2016-06" db="UniProtKB">
        <authorList>
            <consortium name="WormBaseParasite"/>
        </authorList>
    </citation>
    <scope>IDENTIFICATION</scope>
</reference>
<evidence type="ECO:0000313" key="2">
    <source>
        <dbReference type="EMBL" id="VDK74414.1"/>
    </source>
</evidence>
<evidence type="ECO:0000256" key="1">
    <source>
        <dbReference type="SAM" id="MobiDB-lite"/>
    </source>
</evidence>
<proteinExistence type="predicted"/>
<name>A0A183DLK5_9BILA</name>
<dbReference type="EMBL" id="UYRT01032077">
    <property type="protein sequence ID" value="VDK74414.1"/>
    <property type="molecule type" value="Genomic_DNA"/>
</dbReference>
<reference evidence="2 3" key="2">
    <citation type="submission" date="2018-11" db="EMBL/GenBank/DDBJ databases">
        <authorList>
            <consortium name="Pathogen Informatics"/>
        </authorList>
    </citation>
    <scope>NUCLEOTIDE SEQUENCE [LARGE SCALE GENOMIC DNA]</scope>
</reference>
<dbReference type="Proteomes" id="UP000271098">
    <property type="component" value="Unassembled WGS sequence"/>
</dbReference>
<dbReference type="OrthoDB" id="5864063at2759"/>
<keyword evidence="3" id="KW-1185">Reference proteome</keyword>
<dbReference type="WBParaSite" id="GPUH_0000960701-mRNA-1">
    <property type="protein sequence ID" value="GPUH_0000960701-mRNA-1"/>
    <property type="gene ID" value="GPUH_0000960701"/>
</dbReference>
<feature type="compositionally biased region" description="Basic and acidic residues" evidence="1">
    <location>
        <begin position="10"/>
        <end position="19"/>
    </location>
</feature>
<dbReference type="AlphaFoldDB" id="A0A183DLK5"/>
<accession>A0A183DLK5</accession>
<protein>
    <submittedName>
        <fullName evidence="2 4">Uncharacterized protein</fullName>
    </submittedName>
</protein>
<sequence>MTKIYAINTDVKEGEEKPKQQQAEGDVAAPTVLQPAFFPITLPISSIGIYHMHFTSFFLKIPHR</sequence>
<evidence type="ECO:0000313" key="3">
    <source>
        <dbReference type="Proteomes" id="UP000271098"/>
    </source>
</evidence>
<gene>
    <name evidence="2" type="ORF">GPUH_LOCUS9599</name>
</gene>
<feature type="region of interest" description="Disordered" evidence="1">
    <location>
        <begin position="1"/>
        <end position="26"/>
    </location>
</feature>